<feature type="compositionally biased region" description="Polar residues" evidence="2">
    <location>
        <begin position="1"/>
        <end position="13"/>
    </location>
</feature>
<protein>
    <submittedName>
        <fullName evidence="3">Uncharacterized protein</fullName>
    </submittedName>
</protein>
<reference evidence="3" key="1">
    <citation type="journal article" date="2019" name="Sci. Rep.">
        <title>Draft genome of Tanacetum cinerariifolium, the natural source of mosquito coil.</title>
        <authorList>
            <person name="Yamashiro T."/>
            <person name="Shiraishi A."/>
            <person name="Satake H."/>
            <person name="Nakayama K."/>
        </authorList>
    </citation>
    <scope>NUCLEOTIDE SEQUENCE</scope>
</reference>
<keyword evidence="1" id="KW-0175">Coiled coil</keyword>
<feature type="non-terminal residue" evidence="3">
    <location>
        <position position="1"/>
    </location>
</feature>
<gene>
    <name evidence="3" type="ORF">Tci_843062</name>
</gene>
<dbReference type="AlphaFoldDB" id="A0A699QU26"/>
<feature type="region of interest" description="Disordered" evidence="2">
    <location>
        <begin position="1"/>
        <end position="32"/>
    </location>
</feature>
<sequence length="91" mass="10115">SACTQANDDQGANSKEIDLHEEHQANKSAGLKEAYSTTVKSSGAKINKNIDFKTCENPISQVEQIFLEELEKLKRQEKEANDAARKEGNYS</sequence>
<evidence type="ECO:0000313" key="3">
    <source>
        <dbReference type="EMBL" id="GFC71092.1"/>
    </source>
</evidence>
<accession>A0A699QU26</accession>
<feature type="compositionally biased region" description="Basic and acidic residues" evidence="2">
    <location>
        <begin position="15"/>
        <end position="25"/>
    </location>
</feature>
<organism evidence="3">
    <name type="scientific">Tanacetum cinerariifolium</name>
    <name type="common">Dalmatian daisy</name>
    <name type="synonym">Chrysanthemum cinerariifolium</name>
    <dbReference type="NCBI Taxonomy" id="118510"/>
    <lineage>
        <taxon>Eukaryota</taxon>
        <taxon>Viridiplantae</taxon>
        <taxon>Streptophyta</taxon>
        <taxon>Embryophyta</taxon>
        <taxon>Tracheophyta</taxon>
        <taxon>Spermatophyta</taxon>
        <taxon>Magnoliopsida</taxon>
        <taxon>eudicotyledons</taxon>
        <taxon>Gunneridae</taxon>
        <taxon>Pentapetalae</taxon>
        <taxon>asterids</taxon>
        <taxon>campanulids</taxon>
        <taxon>Asterales</taxon>
        <taxon>Asteraceae</taxon>
        <taxon>Asteroideae</taxon>
        <taxon>Anthemideae</taxon>
        <taxon>Anthemidinae</taxon>
        <taxon>Tanacetum</taxon>
    </lineage>
</organism>
<evidence type="ECO:0000256" key="2">
    <source>
        <dbReference type="SAM" id="MobiDB-lite"/>
    </source>
</evidence>
<feature type="coiled-coil region" evidence="1">
    <location>
        <begin position="59"/>
        <end position="87"/>
    </location>
</feature>
<evidence type="ECO:0000256" key="1">
    <source>
        <dbReference type="SAM" id="Coils"/>
    </source>
</evidence>
<dbReference type="EMBL" id="BKCJ011031837">
    <property type="protein sequence ID" value="GFC71092.1"/>
    <property type="molecule type" value="Genomic_DNA"/>
</dbReference>
<comment type="caution">
    <text evidence="3">The sequence shown here is derived from an EMBL/GenBank/DDBJ whole genome shotgun (WGS) entry which is preliminary data.</text>
</comment>
<name>A0A699QU26_TANCI</name>
<proteinExistence type="predicted"/>